<feature type="region of interest" description="Disordered" evidence="1">
    <location>
        <begin position="541"/>
        <end position="566"/>
    </location>
</feature>
<dbReference type="InterPro" id="IPR011009">
    <property type="entry name" value="Kinase-like_dom_sf"/>
</dbReference>
<feature type="region of interest" description="Disordered" evidence="1">
    <location>
        <begin position="1"/>
        <end position="59"/>
    </location>
</feature>
<dbReference type="Gene3D" id="3.30.200.20">
    <property type="entry name" value="Phosphorylase Kinase, domain 1"/>
    <property type="match status" value="2"/>
</dbReference>
<feature type="region of interest" description="Disordered" evidence="1">
    <location>
        <begin position="79"/>
        <end position="104"/>
    </location>
</feature>
<comment type="caution">
    <text evidence="3">The sequence shown here is derived from an EMBL/GenBank/DDBJ whole genome shotgun (WGS) entry which is preliminary data.</text>
</comment>
<proteinExistence type="predicted"/>
<reference evidence="3 4" key="1">
    <citation type="submission" date="2021-05" db="EMBL/GenBank/DDBJ databases">
        <title>Genome Assembly of Synthetic Allotetraploid Brassica napus Reveals Homoeologous Exchanges between Subgenomes.</title>
        <authorList>
            <person name="Davis J.T."/>
        </authorList>
    </citation>
    <scope>NUCLEOTIDE SEQUENCE [LARGE SCALE GENOMIC DNA]</scope>
    <source>
        <strain evidence="4">cv. Da-Ae</strain>
        <tissue evidence="3">Seedling</tissue>
    </source>
</reference>
<feature type="domain" description="Protein kinase" evidence="2">
    <location>
        <begin position="585"/>
        <end position="841"/>
    </location>
</feature>
<dbReference type="Gene3D" id="1.10.510.10">
    <property type="entry name" value="Transferase(Phosphotransferase) domain 1"/>
    <property type="match status" value="2"/>
</dbReference>
<dbReference type="PROSITE" id="PS00108">
    <property type="entry name" value="PROTEIN_KINASE_ST"/>
    <property type="match status" value="2"/>
</dbReference>
<dbReference type="PANTHER" id="PTHR44329">
    <property type="entry name" value="SERINE/THREONINE-PROTEIN KINASE TNNI3K-RELATED"/>
    <property type="match status" value="1"/>
</dbReference>
<dbReference type="PROSITE" id="PS50011">
    <property type="entry name" value="PROTEIN_KINASE_DOM"/>
    <property type="match status" value="2"/>
</dbReference>
<evidence type="ECO:0000256" key="1">
    <source>
        <dbReference type="SAM" id="MobiDB-lite"/>
    </source>
</evidence>
<feature type="domain" description="Protein kinase" evidence="2">
    <location>
        <begin position="123"/>
        <end position="379"/>
    </location>
</feature>
<accession>A0ABQ8D0S3</accession>
<dbReference type="InterPro" id="IPR051681">
    <property type="entry name" value="Ser/Thr_Kinases-Pseudokinases"/>
</dbReference>
<evidence type="ECO:0000313" key="3">
    <source>
        <dbReference type="EMBL" id="KAH0922373.1"/>
    </source>
</evidence>
<evidence type="ECO:0000313" key="4">
    <source>
        <dbReference type="Proteomes" id="UP000824890"/>
    </source>
</evidence>
<gene>
    <name evidence="3" type="ORF">HID58_022391</name>
</gene>
<protein>
    <recommendedName>
        <fullName evidence="2">Protein kinase domain-containing protein</fullName>
    </recommendedName>
</protein>
<dbReference type="CDD" id="cd13999">
    <property type="entry name" value="STKc_MAP3K-like"/>
    <property type="match status" value="2"/>
</dbReference>
<dbReference type="InterPro" id="IPR008271">
    <property type="entry name" value="Ser/Thr_kinase_AS"/>
</dbReference>
<dbReference type="Proteomes" id="UP000824890">
    <property type="component" value="Unassembled WGS sequence"/>
</dbReference>
<keyword evidence="4" id="KW-1185">Reference proteome</keyword>
<dbReference type="SMART" id="SM00220">
    <property type="entry name" value="S_TKc"/>
    <property type="match status" value="2"/>
</dbReference>
<evidence type="ECO:0000259" key="2">
    <source>
        <dbReference type="PROSITE" id="PS50011"/>
    </source>
</evidence>
<dbReference type="Pfam" id="PF07714">
    <property type="entry name" value="PK_Tyr_Ser-Thr"/>
    <property type="match status" value="2"/>
</dbReference>
<feature type="compositionally biased region" description="Basic and acidic residues" evidence="1">
    <location>
        <begin position="84"/>
        <end position="104"/>
    </location>
</feature>
<feature type="compositionally biased region" description="Basic residues" evidence="1">
    <location>
        <begin position="10"/>
        <end position="23"/>
    </location>
</feature>
<dbReference type="PRINTS" id="PR00109">
    <property type="entry name" value="TYRKINASE"/>
</dbReference>
<sequence length="900" mass="101498">MEEESSSWIRRAKYSHTQNRKRATSPSPQIPISDSFKEAKSGVKRFSTPHPIRVEATNKGNFSRKSSFEKLSHALRPLSFSGPLKDRPKSRKEMRSSKSFDHSGNEVTAMGVLEEHRVDTSHLTRGDLFAHGKFSQLYHGVYKGEAVALKITTAPDDCEDRFLGARLEKQFTKEATLLSRLSHPNVVKFVGVNVGNCIITEYLANGSLRSYLHKLEIKSLPLPQLVKFGLDIARGMEYIHSQKIVHRDLKPENVLIDKDFNLKVADFGIACDEENCDILGAETGTYRWMAPEVLSRKPHGGKSDVYSFGLVLWEMAAGAVPFEKMGPVQAAFAVMHKNTRPAIPKKCPAPMKDLIEQCWSVQTDKRPEFWQIVKVLEHFEKSLKNEGRLSLMPNQICPQAKKGNKYWSHIFGEMEEESSSWIRRAKYSHTVCHRIITPRSDSLPITTYRDNKTCSGLKRMPLSSPSDLKSHVGPSQAKQQNRKRATSPSPQIPISDSFKEAKSGVKRFSTPHPIRVEATNKGNFSRKSSFEKLSHALRPLSFSGPLKDRPKSRKEMRSSKSFDHSGNEVTAMGVLEEHRVDTSHLTRGDLFAHGKFSQLYHGVYKGEAVALKITTAPDDCEDRFLGARLEKQFTKEATLLSRLSHPNVVKFVGVNVGNCIITEYLANGSLRSYLHKLEIKSLPLPQLVKFGLDIARGMEYIHSQKIVHRDLKPENVLIDKDFNLKVADFGIACDEENCDILGAETGTYRWMAPEVLSRKPHGGKSDVYSFGLVLWEMAAGAVPFEKMGPVQAAFAVMHKNTRPAIPKKCPAPMKDLIEQCWSVQTDKRPEFWQIVKVLEHFEKSLKNEGRLSLMPNQICPQAKKGNKYWSHIFGSVHHHHHGNNNNNDTLCPATPKPRFA</sequence>
<dbReference type="InterPro" id="IPR001245">
    <property type="entry name" value="Ser-Thr/Tyr_kinase_cat_dom"/>
</dbReference>
<feature type="region of interest" description="Disordered" evidence="1">
    <location>
        <begin position="454"/>
        <end position="521"/>
    </location>
</feature>
<feature type="compositionally biased region" description="Basic and acidic residues" evidence="1">
    <location>
        <begin position="546"/>
        <end position="566"/>
    </location>
</feature>
<dbReference type="SUPFAM" id="SSF56112">
    <property type="entry name" value="Protein kinase-like (PK-like)"/>
    <property type="match status" value="2"/>
</dbReference>
<feature type="region of interest" description="Disordered" evidence="1">
    <location>
        <begin position="880"/>
        <end position="900"/>
    </location>
</feature>
<dbReference type="EMBL" id="JAGKQM010000006">
    <property type="protein sequence ID" value="KAH0922373.1"/>
    <property type="molecule type" value="Genomic_DNA"/>
</dbReference>
<name>A0ABQ8D0S3_BRANA</name>
<dbReference type="InterPro" id="IPR000719">
    <property type="entry name" value="Prot_kinase_dom"/>
</dbReference>
<organism evidence="3 4">
    <name type="scientific">Brassica napus</name>
    <name type="common">Rape</name>
    <dbReference type="NCBI Taxonomy" id="3708"/>
    <lineage>
        <taxon>Eukaryota</taxon>
        <taxon>Viridiplantae</taxon>
        <taxon>Streptophyta</taxon>
        <taxon>Embryophyta</taxon>
        <taxon>Tracheophyta</taxon>
        <taxon>Spermatophyta</taxon>
        <taxon>Magnoliopsida</taxon>
        <taxon>eudicotyledons</taxon>
        <taxon>Gunneridae</taxon>
        <taxon>Pentapetalae</taxon>
        <taxon>rosids</taxon>
        <taxon>malvids</taxon>
        <taxon>Brassicales</taxon>
        <taxon>Brassicaceae</taxon>
        <taxon>Brassiceae</taxon>
        <taxon>Brassica</taxon>
    </lineage>
</organism>
<dbReference type="PANTHER" id="PTHR44329:SF230">
    <property type="entry name" value="PROTEIN KINASE DOMAIN-CONTAINING PROTEIN"/>
    <property type="match status" value="1"/>
</dbReference>